<feature type="domain" description="Ig-like" evidence="5">
    <location>
        <begin position="14"/>
        <end position="129"/>
    </location>
</feature>
<dbReference type="GO" id="GO:0009897">
    <property type="term" value="C:external side of plasma membrane"/>
    <property type="evidence" value="ECO:0007669"/>
    <property type="project" value="TreeGrafter"/>
</dbReference>
<dbReference type="GO" id="GO:0001817">
    <property type="term" value="P:regulation of cytokine production"/>
    <property type="evidence" value="ECO:0007669"/>
    <property type="project" value="TreeGrafter"/>
</dbReference>
<dbReference type="Ensembl" id="ENSACIT00000030882.1">
    <property type="protein sequence ID" value="ENSACIP00000030091.1"/>
    <property type="gene ID" value="ENSACIG00000023291.1"/>
</dbReference>
<dbReference type="InterPro" id="IPR050504">
    <property type="entry name" value="IgSF_BTN/MOG"/>
</dbReference>
<dbReference type="GeneTree" id="ENSGT01020000231334"/>
<keyword evidence="7" id="KW-1185">Reference proteome</keyword>
<evidence type="ECO:0000256" key="1">
    <source>
        <dbReference type="ARBA" id="ARBA00004370"/>
    </source>
</evidence>
<dbReference type="GO" id="GO:0050852">
    <property type="term" value="P:T cell receptor signaling pathway"/>
    <property type="evidence" value="ECO:0007669"/>
    <property type="project" value="TreeGrafter"/>
</dbReference>
<dbReference type="Pfam" id="PF07686">
    <property type="entry name" value="V-set"/>
    <property type="match status" value="1"/>
</dbReference>
<evidence type="ECO:0000256" key="2">
    <source>
        <dbReference type="ARBA" id="ARBA00023136"/>
    </source>
</evidence>
<feature type="chain" id="PRO_5018605941" description="Ig-like domain-containing protein" evidence="4">
    <location>
        <begin position="23"/>
        <end position="148"/>
    </location>
</feature>
<dbReference type="SUPFAM" id="SSF48726">
    <property type="entry name" value="Immunoglobulin"/>
    <property type="match status" value="1"/>
</dbReference>
<reference evidence="6" key="2">
    <citation type="submission" date="2025-09" db="UniProtKB">
        <authorList>
            <consortium name="Ensembl"/>
        </authorList>
    </citation>
    <scope>IDENTIFICATION</scope>
</reference>
<dbReference type="InterPro" id="IPR007110">
    <property type="entry name" value="Ig-like_dom"/>
</dbReference>
<dbReference type="InterPro" id="IPR013106">
    <property type="entry name" value="Ig_V-set"/>
</dbReference>
<keyword evidence="2" id="KW-0472">Membrane</keyword>
<reference evidence="6" key="1">
    <citation type="submission" date="2025-08" db="UniProtKB">
        <authorList>
            <consortium name="Ensembl"/>
        </authorList>
    </citation>
    <scope>IDENTIFICATION</scope>
</reference>
<dbReference type="Proteomes" id="UP000261340">
    <property type="component" value="Unplaced"/>
</dbReference>
<dbReference type="OMA" id="YEPEPPM"/>
<protein>
    <recommendedName>
        <fullName evidence="5">Ig-like domain-containing protein</fullName>
    </recommendedName>
</protein>
<evidence type="ECO:0000256" key="4">
    <source>
        <dbReference type="SAM" id="SignalP"/>
    </source>
</evidence>
<name>A0A3Q0SYY7_AMPCI</name>
<dbReference type="InterPro" id="IPR036179">
    <property type="entry name" value="Ig-like_dom_sf"/>
</dbReference>
<dbReference type="AlphaFoldDB" id="A0A3Q0SYY7"/>
<keyword evidence="4" id="KW-0732">Signal</keyword>
<sequence>LSTWNHLIKLLLMSHVVFVVLSVCQVEVEEGKGVEFVQLPFKTTGDLSNAQVEWWRYEPEPPMTVHKYQNGPDQTDEQNQFYRDRTKMNEDLLKSGDLSLTLKCPTDRDTGKYICRVEAKGMKRKKTVLLRVISQYEYRTSDLQLCSK</sequence>
<evidence type="ECO:0000313" key="6">
    <source>
        <dbReference type="Ensembl" id="ENSACIP00000030091.1"/>
    </source>
</evidence>
<evidence type="ECO:0000256" key="3">
    <source>
        <dbReference type="ARBA" id="ARBA00023319"/>
    </source>
</evidence>
<evidence type="ECO:0000259" key="5">
    <source>
        <dbReference type="PROSITE" id="PS50835"/>
    </source>
</evidence>
<dbReference type="PROSITE" id="PS50835">
    <property type="entry name" value="IG_LIKE"/>
    <property type="match status" value="1"/>
</dbReference>
<comment type="subcellular location">
    <subcellularLocation>
        <location evidence="1">Membrane</location>
    </subcellularLocation>
</comment>
<evidence type="ECO:0000313" key="7">
    <source>
        <dbReference type="Proteomes" id="UP000261340"/>
    </source>
</evidence>
<keyword evidence="3" id="KW-0393">Immunoglobulin domain</keyword>
<dbReference type="GO" id="GO:0005102">
    <property type="term" value="F:signaling receptor binding"/>
    <property type="evidence" value="ECO:0007669"/>
    <property type="project" value="TreeGrafter"/>
</dbReference>
<accession>A0A3Q0SYY7</accession>
<dbReference type="InterPro" id="IPR013783">
    <property type="entry name" value="Ig-like_fold"/>
</dbReference>
<dbReference type="PANTHER" id="PTHR24100:SF151">
    <property type="entry name" value="ICOS LIGAND"/>
    <property type="match status" value="1"/>
</dbReference>
<feature type="signal peptide" evidence="4">
    <location>
        <begin position="1"/>
        <end position="22"/>
    </location>
</feature>
<organism evidence="6 7">
    <name type="scientific">Amphilophus citrinellus</name>
    <name type="common">Midas cichlid</name>
    <name type="synonym">Cichlasoma citrinellum</name>
    <dbReference type="NCBI Taxonomy" id="61819"/>
    <lineage>
        <taxon>Eukaryota</taxon>
        <taxon>Metazoa</taxon>
        <taxon>Chordata</taxon>
        <taxon>Craniata</taxon>
        <taxon>Vertebrata</taxon>
        <taxon>Euteleostomi</taxon>
        <taxon>Actinopterygii</taxon>
        <taxon>Neopterygii</taxon>
        <taxon>Teleostei</taxon>
        <taxon>Neoteleostei</taxon>
        <taxon>Acanthomorphata</taxon>
        <taxon>Ovalentaria</taxon>
        <taxon>Cichlomorphae</taxon>
        <taxon>Cichliformes</taxon>
        <taxon>Cichlidae</taxon>
        <taxon>New World cichlids</taxon>
        <taxon>Cichlasomatinae</taxon>
        <taxon>Heroini</taxon>
        <taxon>Amphilophus</taxon>
    </lineage>
</organism>
<proteinExistence type="predicted"/>
<dbReference type="PANTHER" id="PTHR24100">
    <property type="entry name" value="BUTYROPHILIN"/>
    <property type="match status" value="1"/>
</dbReference>
<dbReference type="Gene3D" id="2.60.40.10">
    <property type="entry name" value="Immunoglobulins"/>
    <property type="match status" value="1"/>
</dbReference>